<organism evidence="2 3">
    <name type="scientific">Mucilaginibacter agri</name>
    <dbReference type="NCBI Taxonomy" id="2695265"/>
    <lineage>
        <taxon>Bacteria</taxon>
        <taxon>Pseudomonadati</taxon>
        <taxon>Bacteroidota</taxon>
        <taxon>Sphingobacteriia</taxon>
        <taxon>Sphingobacteriales</taxon>
        <taxon>Sphingobacteriaceae</taxon>
        <taxon>Mucilaginibacter</taxon>
    </lineage>
</organism>
<feature type="transmembrane region" description="Helical" evidence="1">
    <location>
        <begin position="119"/>
        <end position="142"/>
    </location>
</feature>
<evidence type="ECO:0000313" key="3">
    <source>
        <dbReference type="Proteomes" id="UP000638732"/>
    </source>
</evidence>
<feature type="transmembrane region" description="Helical" evidence="1">
    <location>
        <begin position="7"/>
        <end position="26"/>
    </location>
</feature>
<gene>
    <name evidence="2" type="ORF">GSY63_08740</name>
</gene>
<keyword evidence="1" id="KW-1133">Transmembrane helix</keyword>
<keyword evidence="3" id="KW-1185">Reference proteome</keyword>
<reference evidence="2" key="2">
    <citation type="submission" date="2020-10" db="EMBL/GenBank/DDBJ databases">
        <title>Mucilaginibacter sp. nov., isolated from soil.</title>
        <authorList>
            <person name="Jeon C.O."/>
        </authorList>
    </citation>
    <scope>NUCLEOTIDE SEQUENCE</scope>
    <source>
        <strain evidence="2">R11</strain>
    </source>
</reference>
<dbReference type="RefSeq" id="WP_166585411.1">
    <property type="nucleotide sequence ID" value="NZ_WWEO01000041.1"/>
</dbReference>
<dbReference type="AlphaFoldDB" id="A0A965ZEV7"/>
<feature type="transmembrane region" description="Helical" evidence="1">
    <location>
        <begin position="82"/>
        <end position="99"/>
    </location>
</feature>
<keyword evidence="1" id="KW-0472">Membrane</keyword>
<reference evidence="2" key="1">
    <citation type="submission" date="2020-01" db="EMBL/GenBank/DDBJ databases">
        <authorList>
            <person name="Seo Y.L."/>
        </authorList>
    </citation>
    <scope>NUCLEOTIDE SEQUENCE</scope>
    <source>
        <strain evidence="2">R11</strain>
    </source>
</reference>
<accession>A0A965ZEV7</accession>
<dbReference type="EMBL" id="WWEO01000041">
    <property type="protein sequence ID" value="NCD69440.1"/>
    <property type="molecule type" value="Genomic_DNA"/>
</dbReference>
<name>A0A965ZEV7_9SPHI</name>
<feature type="transmembrane region" description="Helical" evidence="1">
    <location>
        <begin position="32"/>
        <end position="55"/>
    </location>
</feature>
<protein>
    <submittedName>
        <fullName evidence="2">Uncharacterized protein</fullName>
    </submittedName>
</protein>
<evidence type="ECO:0000313" key="2">
    <source>
        <dbReference type="EMBL" id="NCD69440.1"/>
    </source>
</evidence>
<evidence type="ECO:0000256" key="1">
    <source>
        <dbReference type="SAM" id="Phobius"/>
    </source>
</evidence>
<proteinExistence type="predicted"/>
<dbReference type="Proteomes" id="UP000638732">
    <property type="component" value="Unassembled WGS sequence"/>
</dbReference>
<sequence length="153" mass="17047">MNVFKPIGLFIAIGFLVNYCCVLLQSDFLANFLHAQIITLTITLVAITSAVRGVILGKLTDLSNTFDELDFTSTFKELKKSILEQVSMVGIAIVLLTINSSKRLSDLNKEYFQFFTDSLLISILFYNIYILCDTGIAIINIFQAIATKSKDDS</sequence>
<keyword evidence="1" id="KW-0812">Transmembrane</keyword>
<comment type="caution">
    <text evidence="2">The sequence shown here is derived from an EMBL/GenBank/DDBJ whole genome shotgun (WGS) entry which is preliminary data.</text>
</comment>